<dbReference type="InterPro" id="IPR020846">
    <property type="entry name" value="MFS_dom"/>
</dbReference>
<feature type="non-terminal residue" evidence="8">
    <location>
        <position position="137"/>
    </location>
</feature>
<keyword evidence="5 6" id="KW-0472">Membrane</keyword>
<dbReference type="InterPro" id="IPR050189">
    <property type="entry name" value="MFS_Efflux_Transporters"/>
</dbReference>
<keyword evidence="3 6" id="KW-0812">Transmembrane</keyword>
<keyword evidence="4 6" id="KW-1133">Transmembrane helix</keyword>
<dbReference type="Gene3D" id="1.20.1250.20">
    <property type="entry name" value="MFS general substrate transporter like domains"/>
    <property type="match status" value="1"/>
</dbReference>
<dbReference type="GO" id="GO:0022857">
    <property type="term" value="F:transmembrane transporter activity"/>
    <property type="evidence" value="ECO:0007669"/>
    <property type="project" value="InterPro"/>
</dbReference>
<feature type="transmembrane region" description="Helical" evidence="6">
    <location>
        <begin position="12"/>
        <end position="30"/>
    </location>
</feature>
<evidence type="ECO:0000256" key="3">
    <source>
        <dbReference type="ARBA" id="ARBA00022692"/>
    </source>
</evidence>
<organism evidence="8">
    <name type="scientific">marine metagenome</name>
    <dbReference type="NCBI Taxonomy" id="408172"/>
    <lineage>
        <taxon>unclassified sequences</taxon>
        <taxon>metagenomes</taxon>
        <taxon>ecological metagenomes</taxon>
    </lineage>
</organism>
<dbReference type="InterPro" id="IPR036259">
    <property type="entry name" value="MFS_trans_sf"/>
</dbReference>
<protein>
    <recommendedName>
        <fullName evidence="7">Major facilitator superfamily (MFS) profile domain-containing protein</fullName>
    </recommendedName>
</protein>
<dbReference type="SUPFAM" id="SSF103473">
    <property type="entry name" value="MFS general substrate transporter"/>
    <property type="match status" value="1"/>
</dbReference>
<proteinExistence type="predicted"/>
<feature type="domain" description="Major facilitator superfamily (MFS) profile" evidence="7">
    <location>
        <begin position="7"/>
        <end position="137"/>
    </location>
</feature>
<accession>A0A382FG82</accession>
<evidence type="ECO:0000256" key="5">
    <source>
        <dbReference type="ARBA" id="ARBA00023136"/>
    </source>
</evidence>
<evidence type="ECO:0000256" key="6">
    <source>
        <dbReference type="SAM" id="Phobius"/>
    </source>
</evidence>
<evidence type="ECO:0000259" key="7">
    <source>
        <dbReference type="PROSITE" id="PS50850"/>
    </source>
</evidence>
<gene>
    <name evidence="8" type="ORF">METZ01_LOCUS214549</name>
</gene>
<dbReference type="PANTHER" id="PTHR43124:SF3">
    <property type="entry name" value="CHLORAMPHENICOL EFFLUX PUMP RV0191"/>
    <property type="match status" value="1"/>
</dbReference>
<evidence type="ECO:0000256" key="4">
    <source>
        <dbReference type="ARBA" id="ARBA00022989"/>
    </source>
</evidence>
<keyword evidence="2" id="KW-1003">Cell membrane</keyword>
<evidence type="ECO:0000313" key="8">
    <source>
        <dbReference type="EMBL" id="SVB61695.1"/>
    </source>
</evidence>
<evidence type="ECO:0000256" key="1">
    <source>
        <dbReference type="ARBA" id="ARBA00004651"/>
    </source>
</evidence>
<name>A0A382FG82_9ZZZZ</name>
<dbReference type="EMBL" id="UINC01049654">
    <property type="protein sequence ID" value="SVB61695.1"/>
    <property type="molecule type" value="Genomic_DNA"/>
</dbReference>
<dbReference type="AlphaFoldDB" id="A0A382FG82"/>
<reference evidence="8" key="1">
    <citation type="submission" date="2018-05" db="EMBL/GenBank/DDBJ databases">
        <authorList>
            <person name="Lanie J.A."/>
            <person name="Ng W.-L."/>
            <person name="Kazmierczak K.M."/>
            <person name="Andrzejewski T.M."/>
            <person name="Davidsen T.M."/>
            <person name="Wayne K.J."/>
            <person name="Tettelin H."/>
            <person name="Glass J.I."/>
            <person name="Rusch D."/>
            <person name="Podicherti R."/>
            <person name="Tsui H.-C.T."/>
            <person name="Winkler M.E."/>
        </authorList>
    </citation>
    <scope>NUCLEOTIDE SEQUENCE</scope>
</reference>
<evidence type="ECO:0000256" key="2">
    <source>
        <dbReference type="ARBA" id="ARBA00022475"/>
    </source>
</evidence>
<feature type="transmembrane region" description="Helical" evidence="6">
    <location>
        <begin position="98"/>
        <end position="121"/>
    </location>
</feature>
<dbReference type="PANTHER" id="PTHR43124">
    <property type="entry name" value="PURINE EFFLUX PUMP PBUE"/>
    <property type="match status" value="1"/>
</dbReference>
<sequence length="137" mass="14572">MSNKITRLDKASWGGCMVFASSSVVTPLCLPEISKTLSTSFSEGGGMEAARTFLIFAVLLLAGVLAHRWGKKPLMVSGQYLIAIGSLMASYAQDYPTLIFSLMVIGMGGGVMEAIINPLVVDLHPKDSGKYLNITNA</sequence>
<comment type="subcellular location">
    <subcellularLocation>
        <location evidence="1">Cell membrane</location>
        <topology evidence="1">Multi-pass membrane protein</topology>
    </subcellularLocation>
</comment>
<dbReference type="PROSITE" id="PS50850">
    <property type="entry name" value="MFS"/>
    <property type="match status" value="1"/>
</dbReference>
<dbReference type="Pfam" id="PF07690">
    <property type="entry name" value="MFS_1"/>
    <property type="match status" value="1"/>
</dbReference>
<feature type="transmembrane region" description="Helical" evidence="6">
    <location>
        <begin position="50"/>
        <end position="67"/>
    </location>
</feature>
<dbReference type="InterPro" id="IPR011701">
    <property type="entry name" value="MFS"/>
</dbReference>
<dbReference type="GO" id="GO:0005886">
    <property type="term" value="C:plasma membrane"/>
    <property type="evidence" value="ECO:0007669"/>
    <property type="project" value="UniProtKB-SubCell"/>
</dbReference>